<dbReference type="RefSeq" id="WP_176578434.1">
    <property type="nucleotide sequence ID" value="NZ_CBDRGH010000060.1"/>
</dbReference>
<feature type="region of interest" description="Disordered" evidence="1">
    <location>
        <begin position="1"/>
        <end position="23"/>
    </location>
</feature>
<evidence type="ECO:0000256" key="1">
    <source>
        <dbReference type="SAM" id="MobiDB-lite"/>
    </source>
</evidence>
<gene>
    <name evidence="2" type="ORF">HUT05_44570</name>
</gene>
<name>A0A7H8TJX7_STRCX</name>
<protein>
    <submittedName>
        <fullName evidence="2">Uncharacterized protein</fullName>
    </submittedName>
</protein>
<accession>A0A7H8TJX7</accession>
<organism evidence="2 3">
    <name type="scientific">Streptomyces chartreusis</name>
    <dbReference type="NCBI Taxonomy" id="1969"/>
    <lineage>
        <taxon>Bacteria</taxon>
        <taxon>Bacillati</taxon>
        <taxon>Actinomycetota</taxon>
        <taxon>Actinomycetes</taxon>
        <taxon>Kitasatosporales</taxon>
        <taxon>Streptomycetaceae</taxon>
        <taxon>Streptomyces</taxon>
    </lineage>
</organism>
<evidence type="ECO:0000313" key="3">
    <source>
        <dbReference type="Proteomes" id="UP000509418"/>
    </source>
</evidence>
<dbReference type="Proteomes" id="UP000509418">
    <property type="component" value="Chromosome"/>
</dbReference>
<keyword evidence="3" id="KW-1185">Reference proteome</keyword>
<reference evidence="2 3" key="1">
    <citation type="submission" date="2020-06" db="EMBL/GenBank/DDBJ databases">
        <title>Genome mining for natural products.</title>
        <authorList>
            <person name="Zhang B."/>
            <person name="Shi J."/>
            <person name="Ge H."/>
        </authorList>
    </citation>
    <scope>NUCLEOTIDE SEQUENCE [LARGE SCALE GENOMIC DNA]</scope>
    <source>
        <strain evidence="2 3">NA02069</strain>
    </source>
</reference>
<evidence type="ECO:0000313" key="2">
    <source>
        <dbReference type="EMBL" id="QKZ23819.1"/>
    </source>
</evidence>
<sequence>MAEAMRGGERPASPELVAEAPPSAGRLTTFESAATSTDTPRVLSDQAREQLGRAMDQQHLHIGRMAKKAGRPNAEDMWQKIIISFEKVLRSHGPVDHLESYLNRCVTNELSKLRATIDVLVGDEKLDFLRAKSLSDPQLEGILTYNRDLIEAVEGIRASGVLSKREADVYVLAQVLGEENAVVAVWLDPPTTEAAVATLKWKAMRKVKKARRDGKFEHLGFHPPRESDGEGEG</sequence>
<proteinExistence type="predicted"/>
<dbReference type="AlphaFoldDB" id="A0A7H8TJX7"/>
<dbReference type="EMBL" id="CP056041">
    <property type="protein sequence ID" value="QKZ23819.1"/>
    <property type="molecule type" value="Genomic_DNA"/>
</dbReference>